<dbReference type="InterPro" id="IPR011990">
    <property type="entry name" value="TPR-like_helical_dom_sf"/>
</dbReference>
<evidence type="ECO:0000313" key="5">
    <source>
        <dbReference type="Proteomes" id="UP001055101"/>
    </source>
</evidence>
<keyword evidence="1" id="KW-0677">Repeat</keyword>
<dbReference type="InterPro" id="IPR019734">
    <property type="entry name" value="TPR_rpt"/>
</dbReference>
<dbReference type="InterPro" id="IPR050498">
    <property type="entry name" value="Ycf3"/>
</dbReference>
<name>A0ABQ4TI10_9HYPH</name>
<dbReference type="Proteomes" id="UP001055101">
    <property type="component" value="Unassembled WGS sequence"/>
</dbReference>
<dbReference type="SUPFAM" id="SSF48452">
    <property type="entry name" value="TPR-like"/>
    <property type="match status" value="1"/>
</dbReference>
<evidence type="ECO:0000256" key="2">
    <source>
        <dbReference type="ARBA" id="ARBA00022803"/>
    </source>
</evidence>
<proteinExistence type="predicted"/>
<evidence type="ECO:0000256" key="1">
    <source>
        <dbReference type="ARBA" id="ARBA00022737"/>
    </source>
</evidence>
<dbReference type="Gene3D" id="1.25.40.10">
    <property type="entry name" value="Tetratricopeptide repeat domain"/>
    <property type="match status" value="1"/>
</dbReference>
<accession>A0ABQ4TI10</accession>
<reference evidence="4" key="1">
    <citation type="journal article" date="2021" name="Front. Microbiol.">
        <title>Comprehensive Comparative Genomics and Phenotyping of Methylobacterium Species.</title>
        <authorList>
            <person name="Alessa O."/>
            <person name="Ogura Y."/>
            <person name="Fujitani Y."/>
            <person name="Takami H."/>
            <person name="Hayashi T."/>
            <person name="Sahin N."/>
            <person name="Tani A."/>
        </authorList>
    </citation>
    <scope>NUCLEOTIDE SEQUENCE</scope>
    <source>
        <strain evidence="4">DSM 23674</strain>
    </source>
</reference>
<dbReference type="PROSITE" id="PS50005">
    <property type="entry name" value="TPR"/>
    <property type="match status" value="2"/>
</dbReference>
<sequence length="204" mass="22622">MMFDRAGYLLVSRLGLAVCLAFVLGGSATIALAKPAPERERKAHPPVSLDDLYVRLKEADDPAEAKGIAGLIERRLARSGSATVDLLTDRAREAMAGNDVPLAVELMDRAVALEPTWSEGWNRRATLFFRLSDSPSAIADLERALVLEPRHFEAWAALGKLYLADDDKRRALEAFRRAENIYPQWDVLKKAIERLAPDVDGRDL</sequence>
<evidence type="ECO:0008006" key="6">
    <source>
        <dbReference type="Google" id="ProtNLM"/>
    </source>
</evidence>
<gene>
    <name evidence="4" type="ORF">EKPJFOCH_1104</name>
</gene>
<dbReference type="PANTHER" id="PTHR44858">
    <property type="entry name" value="TETRATRICOPEPTIDE REPEAT PROTEIN 6"/>
    <property type="match status" value="1"/>
</dbReference>
<keyword evidence="2 3" id="KW-0802">TPR repeat</keyword>
<dbReference type="EMBL" id="BPRA01000005">
    <property type="protein sequence ID" value="GJE54626.1"/>
    <property type="molecule type" value="Genomic_DNA"/>
</dbReference>
<comment type="caution">
    <text evidence="4">The sequence shown here is derived from an EMBL/GenBank/DDBJ whole genome shotgun (WGS) entry which is preliminary data.</text>
</comment>
<dbReference type="PANTHER" id="PTHR44858:SF1">
    <property type="entry name" value="UDP-N-ACETYLGLUCOSAMINE--PEPTIDE N-ACETYLGLUCOSAMINYLTRANSFERASE SPINDLY-RELATED"/>
    <property type="match status" value="1"/>
</dbReference>
<evidence type="ECO:0000313" key="4">
    <source>
        <dbReference type="EMBL" id="GJE54626.1"/>
    </source>
</evidence>
<dbReference type="RefSeq" id="WP_238231062.1">
    <property type="nucleotide sequence ID" value="NZ_BPRA01000005.1"/>
</dbReference>
<feature type="repeat" description="TPR" evidence="3">
    <location>
        <begin position="152"/>
        <end position="185"/>
    </location>
</feature>
<protein>
    <recommendedName>
        <fullName evidence="6">Tetratricopeptide repeat protein</fullName>
    </recommendedName>
</protein>
<dbReference type="SMART" id="SM00028">
    <property type="entry name" value="TPR"/>
    <property type="match status" value="3"/>
</dbReference>
<feature type="repeat" description="TPR" evidence="3">
    <location>
        <begin position="118"/>
        <end position="151"/>
    </location>
</feature>
<keyword evidence="5" id="KW-1185">Reference proteome</keyword>
<dbReference type="Pfam" id="PF13432">
    <property type="entry name" value="TPR_16"/>
    <property type="match status" value="1"/>
</dbReference>
<reference evidence="4" key="2">
    <citation type="submission" date="2021-08" db="EMBL/GenBank/DDBJ databases">
        <authorList>
            <person name="Tani A."/>
            <person name="Ola A."/>
            <person name="Ogura Y."/>
            <person name="Katsura K."/>
            <person name="Hayashi T."/>
        </authorList>
    </citation>
    <scope>NUCLEOTIDE SEQUENCE</scope>
    <source>
        <strain evidence="4">DSM 23674</strain>
    </source>
</reference>
<organism evidence="4 5">
    <name type="scientific">Methylobacterium thuringiense</name>
    <dbReference type="NCBI Taxonomy" id="1003091"/>
    <lineage>
        <taxon>Bacteria</taxon>
        <taxon>Pseudomonadati</taxon>
        <taxon>Pseudomonadota</taxon>
        <taxon>Alphaproteobacteria</taxon>
        <taxon>Hyphomicrobiales</taxon>
        <taxon>Methylobacteriaceae</taxon>
        <taxon>Methylobacterium</taxon>
    </lineage>
</organism>
<evidence type="ECO:0000256" key="3">
    <source>
        <dbReference type="PROSITE-ProRule" id="PRU00339"/>
    </source>
</evidence>